<accession>A0A518ETJ6</accession>
<dbReference type="InterPro" id="IPR017850">
    <property type="entry name" value="Alkaline_phosphatase_core_sf"/>
</dbReference>
<dbReference type="Pfam" id="PF00884">
    <property type="entry name" value="Sulfatase"/>
    <property type="match status" value="1"/>
</dbReference>
<evidence type="ECO:0000313" key="4">
    <source>
        <dbReference type="Proteomes" id="UP000320390"/>
    </source>
</evidence>
<dbReference type="AlphaFoldDB" id="A0A518ETJ6"/>
<dbReference type="RefSeq" id="WP_419190183.1">
    <property type="nucleotide sequence ID" value="NZ_CP036434.1"/>
</dbReference>
<dbReference type="Proteomes" id="UP000320390">
    <property type="component" value="Chromosome"/>
</dbReference>
<keyword evidence="1" id="KW-0732">Signal</keyword>
<dbReference type="EMBL" id="CP036434">
    <property type="protein sequence ID" value="QDV07403.1"/>
    <property type="molecule type" value="Genomic_DNA"/>
</dbReference>
<evidence type="ECO:0000313" key="3">
    <source>
        <dbReference type="EMBL" id="QDV07403.1"/>
    </source>
</evidence>
<feature type="signal peptide" evidence="1">
    <location>
        <begin position="1"/>
        <end position="29"/>
    </location>
</feature>
<dbReference type="EC" id="3.1.6.1" evidence="3"/>
<evidence type="ECO:0000259" key="2">
    <source>
        <dbReference type="Pfam" id="PF00884"/>
    </source>
</evidence>
<proteinExistence type="predicted"/>
<protein>
    <submittedName>
        <fullName evidence="3">Arylsulfatase</fullName>
        <ecNumber evidence="3">3.1.6.1</ecNumber>
    </submittedName>
</protein>
<gene>
    <name evidence="3" type="ORF">Poly30_29270</name>
</gene>
<feature type="chain" id="PRO_5021856627" evidence="1">
    <location>
        <begin position="30"/>
        <end position="535"/>
    </location>
</feature>
<name>A0A518ETJ6_9BACT</name>
<dbReference type="GO" id="GO:0004065">
    <property type="term" value="F:arylsulfatase activity"/>
    <property type="evidence" value="ECO:0007669"/>
    <property type="project" value="UniProtKB-EC"/>
</dbReference>
<dbReference type="PANTHER" id="PTHR43751">
    <property type="entry name" value="SULFATASE"/>
    <property type="match status" value="1"/>
</dbReference>
<keyword evidence="4" id="KW-1185">Reference proteome</keyword>
<dbReference type="Gene3D" id="3.40.720.10">
    <property type="entry name" value="Alkaline Phosphatase, subunit A"/>
    <property type="match status" value="2"/>
</dbReference>
<feature type="domain" description="Sulfatase N-terminal" evidence="2">
    <location>
        <begin position="48"/>
        <end position="353"/>
    </location>
</feature>
<keyword evidence="3" id="KW-0378">Hydrolase</keyword>
<dbReference type="SUPFAM" id="SSF53649">
    <property type="entry name" value="Alkaline phosphatase-like"/>
    <property type="match status" value="1"/>
</dbReference>
<dbReference type="CDD" id="cd16148">
    <property type="entry name" value="sulfatase_like"/>
    <property type="match status" value="1"/>
</dbReference>
<dbReference type="PANTHER" id="PTHR43751:SF3">
    <property type="entry name" value="SULFATASE N-TERMINAL DOMAIN-CONTAINING PROTEIN"/>
    <property type="match status" value="1"/>
</dbReference>
<sequence precursor="true">MNDQARTTLPAPRLLRPWLLLVATGLAAACGGSQKDGEADPETSAKKPNVILITLDTVRADYLTCYGATTGSTPAIDGLASEGTIFERAVSSSGLTPASHATILTGKFQYNHGVRVLSADSGFKLEDEHETLATKFKEAGYRTAAVHSAFPVSATFGFDRGFDHFDSFTASLEAKPGRDKVSWDVQTFQRRSDETTERTVSWLDEAVGDAAQQDQPFFLWIHYWDPHDPVKLPPGDSWGPLMNSPELKDIADRQTREYAGEVRWQDQNIGTLLTALRTKGLLDNTVMAVTADHGQGLEDGMELHRWSNHRMLYREQVHVPLILRGPGVPAGQRLTDQVRTADVAPTLLDLAGISPIDGRIDGESLVPRIEGQSGGDLWAYGEQINGYDFNAGMWKHRPDATFLFMVTDGEWKLIYKPSMPNMSELFHVGIDPKEVRNVIGEHPEQVERLLANLSERNPWVTEPFPMTEMSSEADGGKSDILISLGYSAADKGTGNWWWTCPRHTEVHSDKRQRCPEEGCDRILIPMVQWEEPAPK</sequence>
<dbReference type="PROSITE" id="PS51257">
    <property type="entry name" value="PROKAR_LIPOPROTEIN"/>
    <property type="match status" value="1"/>
</dbReference>
<dbReference type="InterPro" id="IPR052701">
    <property type="entry name" value="GAG_Ulvan_Degrading_Sulfatases"/>
</dbReference>
<dbReference type="InterPro" id="IPR000917">
    <property type="entry name" value="Sulfatase_N"/>
</dbReference>
<reference evidence="3 4" key="1">
    <citation type="submission" date="2019-02" db="EMBL/GenBank/DDBJ databases">
        <title>Deep-cultivation of Planctomycetes and their phenomic and genomic characterization uncovers novel biology.</title>
        <authorList>
            <person name="Wiegand S."/>
            <person name="Jogler M."/>
            <person name="Boedeker C."/>
            <person name="Pinto D."/>
            <person name="Vollmers J."/>
            <person name="Rivas-Marin E."/>
            <person name="Kohn T."/>
            <person name="Peeters S.H."/>
            <person name="Heuer A."/>
            <person name="Rast P."/>
            <person name="Oberbeckmann S."/>
            <person name="Bunk B."/>
            <person name="Jeske O."/>
            <person name="Meyerdierks A."/>
            <person name="Storesund J.E."/>
            <person name="Kallscheuer N."/>
            <person name="Luecker S."/>
            <person name="Lage O.M."/>
            <person name="Pohl T."/>
            <person name="Merkel B.J."/>
            <person name="Hornburger P."/>
            <person name="Mueller R.-W."/>
            <person name="Bruemmer F."/>
            <person name="Labrenz M."/>
            <person name="Spormann A.M."/>
            <person name="Op den Camp H."/>
            <person name="Overmann J."/>
            <person name="Amann R."/>
            <person name="Jetten M.S.M."/>
            <person name="Mascher T."/>
            <person name="Medema M.H."/>
            <person name="Devos D.P."/>
            <person name="Kaster A.-K."/>
            <person name="Ovreas L."/>
            <person name="Rohde M."/>
            <person name="Galperin M.Y."/>
            <person name="Jogler C."/>
        </authorList>
    </citation>
    <scope>NUCLEOTIDE SEQUENCE [LARGE SCALE GENOMIC DNA]</scope>
    <source>
        <strain evidence="3 4">Poly30</strain>
    </source>
</reference>
<organism evidence="3 4">
    <name type="scientific">Saltatorellus ferox</name>
    <dbReference type="NCBI Taxonomy" id="2528018"/>
    <lineage>
        <taxon>Bacteria</taxon>
        <taxon>Pseudomonadati</taxon>
        <taxon>Planctomycetota</taxon>
        <taxon>Planctomycetia</taxon>
        <taxon>Planctomycetia incertae sedis</taxon>
        <taxon>Saltatorellus</taxon>
    </lineage>
</organism>
<evidence type="ECO:0000256" key="1">
    <source>
        <dbReference type="SAM" id="SignalP"/>
    </source>
</evidence>